<evidence type="ECO:0000313" key="2">
    <source>
        <dbReference type="Proteomes" id="UP000314294"/>
    </source>
</evidence>
<reference evidence="1 2" key="1">
    <citation type="submission" date="2019-03" db="EMBL/GenBank/DDBJ databases">
        <title>First draft genome of Liparis tanakae, snailfish: a comprehensive survey of snailfish specific genes.</title>
        <authorList>
            <person name="Kim W."/>
            <person name="Song I."/>
            <person name="Jeong J.-H."/>
            <person name="Kim D."/>
            <person name="Kim S."/>
            <person name="Ryu S."/>
            <person name="Song J.Y."/>
            <person name="Lee S.K."/>
        </authorList>
    </citation>
    <scope>NUCLEOTIDE SEQUENCE [LARGE SCALE GENOMIC DNA]</scope>
    <source>
        <tissue evidence="1">Muscle</tissue>
    </source>
</reference>
<protein>
    <submittedName>
        <fullName evidence="1">Uncharacterized protein</fullName>
    </submittedName>
</protein>
<dbReference type="AlphaFoldDB" id="A0A4Z2IZF4"/>
<comment type="caution">
    <text evidence="1">The sequence shown here is derived from an EMBL/GenBank/DDBJ whole genome shotgun (WGS) entry which is preliminary data.</text>
</comment>
<evidence type="ECO:0000313" key="1">
    <source>
        <dbReference type="EMBL" id="TNN83137.1"/>
    </source>
</evidence>
<keyword evidence="2" id="KW-1185">Reference proteome</keyword>
<dbReference type="Proteomes" id="UP000314294">
    <property type="component" value="Unassembled WGS sequence"/>
</dbReference>
<gene>
    <name evidence="1" type="ORF">EYF80_006744</name>
</gene>
<sequence>MWVSNHCGLLHPLWAPPPTAKMPSGSIVFFSQFPTVLKHKQVCSARRMAAKFRKRFKRKKKPSLKMWWGGFLSPGLSGYCGGEIGDCGGGGTPPPLPAHKKLSHPLSPCVPLTPCGSCSRTLWQACGLLRLPAGKEAHRGFKDARVKERRGAVPRTRH</sequence>
<dbReference type="EMBL" id="SRLO01000035">
    <property type="protein sequence ID" value="TNN83137.1"/>
    <property type="molecule type" value="Genomic_DNA"/>
</dbReference>
<organism evidence="1 2">
    <name type="scientific">Liparis tanakae</name>
    <name type="common">Tanaka's snailfish</name>
    <dbReference type="NCBI Taxonomy" id="230148"/>
    <lineage>
        <taxon>Eukaryota</taxon>
        <taxon>Metazoa</taxon>
        <taxon>Chordata</taxon>
        <taxon>Craniata</taxon>
        <taxon>Vertebrata</taxon>
        <taxon>Euteleostomi</taxon>
        <taxon>Actinopterygii</taxon>
        <taxon>Neopterygii</taxon>
        <taxon>Teleostei</taxon>
        <taxon>Neoteleostei</taxon>
        <taxon>Acanthomorphata</taxon>
        <taxon>Eupercaria</taxon>
        <taxon>Perciformes</taxon>
        <taxon>Cottioidei</taxon>
        <taxon>Cottales</taxon>
        <taxon>Liparidae</taxon>
        <taxon>Liparis</taxon>
    </lineage>
</organism>
<name>A0A4Z2IZF4_9TELE</name>
<proteinExistence type="predicted"/>
<accession>A0A4Z2IZF4</accession>